<reference evidence="4" key="1">
    <citation type="journal article" date="2019" name="Int. J. Syst. Evol. Microbiol.">
        <title>The Global Catalogue of Microorganisms (GCM) 10K type strain sequencing project: providing services to taxonomists for standard genome sequencing and annotation.</title>
        <authorList>
            <consortium name="The Broad Institute Genomics Platform"/>
            <consortium name="The Broad Institute Genome Sequencing Center for Infectious Disease"/>
            <person name="Wu L."/>
            <person name="Ma J."/>
        </authorList>
    </citation>
    <scope>NUCLEOTIDE SEQUENCE [LARGE SCALE GENOMIC DNA]</scope>
    <source>
        <strain evidence="4">JCM 11650</strain>
    </source>
</reference>
<proteinExistence type="predicted"/>
<evidence type="ECO:0000313" key="4">
    <source>
        <dbReference type="Proteomes" id="UP001597280"/>
    </source>
</evidence>
<feature type="region of interest" description="Disordered" evidence="1">
    <location>
        <begin position="126"/>
        <end position="160"/>
    </location>
</feature>
<evidence type="ECO:0000313" key="3">
    <source>
        <dbReference type="EMBL" id="MFD1834026.1"/>
    </source>
</evidence>
<gene>
    <name evidence="3" type="ORF">ACFSDA_02960</name>
</gene>
<evidence type="ECO:0000256" key="1">
    <source>
        <dbReference type="SAM" id="MobiDB-lite"/>
    </source>
</evidence>
<protein>
    <submittedName>
        <fullName evidence="3">DUF1992 domain-containing protein</fullName>
    </submittedName>
</protein>
<comment type="caution">
    <text evidence="3">The sequence shown here is derived from an EMBL/GenBank/DDBJ whole genome shotgun (WGS) entry which is preliminary data.</text>
</comment>
<keyword evidence="4" id="KW-1185">Reference proteome</keyword>
<feature type="domain" description="DnaJ homologue subfamily C member 28 conserved" evidence="2">
    <location>
        <begin position="11"/>
        <end position="76"/>
    </location>
</feature>
<dbReference type="Proteomes" id="UP001597280">
    <property type="component" value="Unassembled WGS sequence"/>
</dbReference>
<name>A0ABW4PTF9_9MICO</name>
<sequence length="160" mass="18483">MNREEARVQGEIEQAIARGDFDDLPGAGKPLKLPSTHDPDWWIKQRLDEEDVDRDALLPVVVLLRREHEQRDETLRELPDEQSVREYADDFTRRVREDRAASPMARMLAPEMPADAAVERWRELRAEREEPVDPAPVAEPTGRRRPWWRRLLGGSSGEGA</sequence>
<evidence type="ECO:0000259" key="2">
    <source>
        <dbReference type="Pfam" id="PF09350"/>
    </source>
</evidence>
<organism evidence="3 4">
    <name type="scientific">Brachybacterium rhamnosum</name>
    <dbReference type="NCBI Taxonomy" id="173361"/>
    <lineage>
        <taxon>Bacteria</taxon>
        <taxon>Bacillati</taxon>
        <taxon>Actinomycetota</taxon>
        <taxon>Actinomycetes</taxon>
        <taxon>Micrococcales</taxon>
        <taxon>Dermabacteraceae</taxon>
        <taxon>Brachybacterium</taxon>
    </lineage>
</organism>
<accession>A0ABW4PTF9</accession>
<dbReference type="InterPro" id="IPR018961">
    <property type="entry name" value="DnaJ_homolog_subfam-C_membr-28"/>
</dbReference>
<dbReference type="EMBL" id="JBHUFL010000002">
    <property type="protein sequence ID" value="MFD1834026.1"/>
    <property type="molecule type" value="Genomic_DNA"/>
</dbReference>
<dbReference type="RefSeq" id="WP_343903472.1">
    <property type="nucleotide sequence ID" value="NZ_BAAAIS010000002.1"/>
</dbReference>
<dbReference type="Pfam" id="PF09350">
    <property type="entry name" value="DJC28_CD"/>
    <property type="match status" value="1"/>
</dbReference>